<dbReference type="GO" id="GO:0032040">
    <property type="term" value="C:small-subunit processome"/>
    <property type="evidence" value="ECO:0007669"/>
    <property type="project" value="InterPro"/>
</dbReference>
<dbReference type="PROSITE" id="PS50294">
    <property type="entry name" value="WD_REPEATS_REGION"/>
    <property type="match status" value="2"/>
</dbReference>
<dbReference type="GO" id="GO:2000234">
    <property type="term" value="P:positive regulation of rRNA processing"/>
    <property type="evidence" value="ECO:0007669"/>
    <property type="project" value="TreeGrafter"/>
</dbReference>
<dbReference type="OrthoDB" id="4096at2759"/>
<evidence type="ECO:0000313" key="11">
    <source>
        <dbReference type="Proteomes" id="UP000286415"/>
    </source>
</evidence>
<evidence type="ECO:0000256" key="7">
    <source>
        <dbReference type="ARBA" id="ARBA00023242"/>
    </source>
</evidence>
<dbReference type="AlphaFoldDB" id="A0A8T1LY47"/>
<keyword evidence="3" id="KW-0698">rRNA processing</keyword>
<evidence type="ECO:0000256" key="6">
    <source>
        <dbReference type="ARBA" id="ARBA00023163"/>
    </source>
</evidence>
<feature type="region of interest" description="Disordered" evidence="9">
    <location>
        <begin position="857"/>
        <end position="881"/>
    </location>
</feature>
<reference evidence="10 11" key="2">
    <citation type="journal article" date="2021" name="Genomics">
        <title>High-quality reference genome for Clonorchis sinensis.</title>
        <authorList>
            <person name="Young N.D."/>
            <person name="Stroehlein A.J."/>
            <person name="Kinkar L."/>
            <person name="Wang T."/>
            <person name="Sohn W.M."/>
            <person name="Chang B.C.H."/>
            <person name="Kaur P."/>
            <person name="Weisz D."/>
            <person name="Dudchenko O."/>
            <person name="Aiden E.L."/>
            <person name="Korhonen P.K."/>
            <person name="Gasser R.B."/>
        </authorList>
    </citation>
    <scope>NUCLEOTIDE SEQUENCE [LARGE SCALE GENOMIC DNA]</scope>
    <source>
        <strain evidence="10">Cs-k2</strain>
    </source>
</reference>
<reference evidence="10 11" key="1">
    <citation type="journal article" date="2018" name="Biotechnol. Adv.">
        <title>Improved genomic resources and new bioinformatic workflow for the carcinogenic parasite Clonorchis sinensis: Biotechnological implications.</title>
        <authorList>
            <person name="Wang D."/>
            <person name="Korhonen P.K."/>
            <person name="Gasser R.B."/>
            <person name="Young N.D."/>
        </authorList>
    </citation>
    <scope>NUCLEOTIDE SEQUENCE [LARGE SCALE GENOMIC DNA]</scope>
    <source>
        <strain evidence="10">Cs-k2</strain>
    </source>
</reference>
<accession>A0A8T1LY47</accession>
<gene>
    <name evidence="10" type="ORF">CSKR_109782</name>
</gene>
<dbReference type="PANTHER" id="PTHR44215:SF1">
    <property type="entry name" value="WD REPEAT-CONTAINING PROTEIN 75"/>
    <property type="match status" value="1"/>
</dbReference>
<feature type="compositionally biased region" description="Polar residues" evidence="9">
    <location>
        <begin position="861"/>
        <end position="871"/>
    </location>
</feature>
<protein>
    <submittedName>
        <fullName evidence="10">WD repeat-containing protein 75</fullName>
    </submittedName>
</protein>
<evidence type="ECO:0000313" key="10">
    <source>
        <dbReference type="EMBL" id="KAG5441506.1"/>
    </source>
</evidence>
<evidence type="ECO:0000256" key="4">
    <source>
        <dbReference type="ARBA" id="ARBA00022574"/>
    </source>
</evidence>
<sequence length="916" mass="103058">MSLPTRFIRKSTFVTNATPLYHKELNLVIYAADKLVVLLTRPTLETRKLQAHSDTVCALQFHPNDSLILLSAGLDKRIVEWSLPSGQKLRHHCLKLPIRFLAAPFVALEKKSRYVLCQYDEQWENAYEIFNSKNLVRCAIGGRDGQLAAYIQETKLFLYWQKFRTSVCYPLTASTSNRSRKSFTCVAVHPTEFIVATANSFGEIFVWYNFASASASFDHEVHLDVMDDLGDSLESDELMKEADTSFERLRQAVRTAVDAGKLIDYYPVHPASIKRNLVHWHSTEVTTLAFTPTGSHLLSGGLEGVLVKWDMTECLGGPQHRRFLPHLGSPLVQVNCPGGPAEDTIVVTLEHNTFHILSGAFEPIYTHTGFVEMPRHWLNQLANEVPTNMVILPKQHQSTCLPTTDNMILTNGAMGSLQLLDLSGSDMNVTKIDVTRLTIVPRDKDRKLPVAFSEVMLLAHTPTTNGFHWVVTYERVKTGQVDDEARLTWWKYLEGLPSSEKPQSPRLEPVQTTSLSHLNCPVTDMDFVWTPELRFYIMMSDRRFFIYHLQSDPAYPADPQHWTILTSHLLGPENVNSNPLVQAFSTSIRIADETAADGTAHHMERQLQLNTVEGHATLYRWSDLVDKTFPWPVAELNLVHSKKTKTKKHGIPNCFVSKPTLLHIDGASAYEQYLVTGISAHHLADGSSKKSDGFQLCFVRVSLEKDDYSMELISGTASAIPVRCVGAHHRQPLLCVGSANGEAILFNTSIVKGARRLQMDPVRTFPDVPSHPLLDRTSFRSDKTNQKPTTCFLALEFVNHSSLSQGDPAIVGLIETLVGRERGRRDLVVYGLSTVTRQPAEQLELLLPPKTHKENLLKSVSPRQQRPNQPISRKRPADVSDKQFENALRQVSQYPVHTAPAPEQLLRQLMEVEKPT</sequence>
<keyword evidence="11" id="KW-1185">Reference proteome</keyword>
<dbReference type="GO" id="GO:0045943">
    <property type="term" value="P:positive regulation of transcription by RNA polymerase I"/>
    <property type="evidence" value="ECO:0007669"/>
    <property type="project" value="InterPro"/>
</dbReference>
<dbReference type="InterPro" id="IPR015943">
    <property type="entry name" value="WD40/YVTN_repeat-like_dom_sf"/>
</dbReference>
<proteinExistence type="predicted"/>
<keyword evidence="7" id="KW-0539">Nucleus</keyword>
<keyword evidence="5" id="KW-0677">Repeat</keyword>
<feature type="repeat" description="WD" evidence="8">
    <location>
        <begin position="49"/>
        <end position="91"/>
    </location>
</feature>
<evidence type="ECO:0000256" key="1">
    <source>
        <dbReference type="ARBA" id="ARBA00004604"/>
    </source>
</evidence>
<evidence type="ECO:0000256" key="8">
    <source>
        <dbReference type="PROSITE-ProRule" id="PRU00221"/>
    </source>
</evidence>
<keyword evidence="4 8" id="KW-0853">WD repeat</keyword>
<keyword evidence="6" id="KW-0804">Transcription</keyword>
<organism evidence="10 11">
    <name type="scientific">Clonorchis sinensis</name>
    <name type="common">Chinese liver fluke</name>
    <dbReference type="NCBI Taxonomy" id="79923"/>
    <lineage>
        <taxon>Eukaryota</taxon>
        <taxon>Metazoa</taxon>
        <taxon>Spiralia</taxon>
        <taxon>Lophotrochozoa</taxon>
        <taxon>Platyhelminthes</taxon>
        <taxon>Trematoda</taxon>
        <taxon>Digenea</taxon>
        <taxon>Opisthorchiida</taxon>
        <taxon>Opisthorchiata</taxon>
        <taxon>Opisthorchiidae</taxon>
        <taxon>Clonorchis</taxon>
    </lineage>
</organism>
<dbReference type="SUPFAM" id="SSF50978">
    <property type="entry name" value="WD40 repeat-like"/>
    <property type="match status" value="1"/>
</dbReference>
<evidence type="ECO:0000256" key="5">
    <source>
        <dbReference type="ARBA" id="ARBA00022737"/>
    </source>
</evidence>
<dbReference type="Gene3D" id="2.130.10.10">
    <property type="entry name" value="YVTN repeat-like/Quinoprotein amine dehydrogenase"/>
    <property type="match status" value="2"/>
</dbReference>
<dbReference type="GO" id="GO:0003723">
    <property type="term" value="F:RNA binding"/>
    <property type="evidence" value="ECO:0007669"/>
    <property type="project" value="InterPro"/>
</dbReference>
<dbReference type="InterPro" id="IPR053826">
    <property type="entry name" value="WDR75"/>
</dbReference>
<feature type="repeat" description="WD" evidence="8">
    <location>
        <begin position="278"/>
        <end position="311"/>
    </location>
</feature>
<name>A0A8T1LY47_CLOSI</name>
<dbReference type="GO" id="GO:0006364">
    <property type="term" value="P:rRNA processing"/>
    <property type="evidence" value="ECO:0007669"/>
    <property type="project" value="UniProtKB-KW"/>
</dbReference>
<dbReference type="Proteomes" id="UP000286415">
    <property type="component" value="Unassembled WGS sequence"/>
</dbReference>
<dbReference type="InterPro" id="IPR001680">
    <property type="entry name" value="WD40_rpt"/>
</dbReference>
<dbReference type="Pfam" id="PF00400">
    <property type="entry name" value="WD40"/>
    <property type="match status" value="2"/>
</dbReference>
<dbReference type="EMBL" id="NIRI02000077">
    <property type="protein sequence ID" value="KAG5441506.1"/>
    <property type="molecule type" value="Genomic_DNA"/>
</dbReference>
<evidence type="ECO:0000256" key="9">
    <source>
        <dbReference type="SAM" id="MobiDB-lite"/>
    </source>
</evidence>
<evidence type="ECO:0000256" key="2">
    <source>
        <dbReference type="ARBA" id="ARBA00022517"/>
    </source>
</evidence>
<comment type="caution">
    <text evidence="10">The sequence shown here is derived from an EMBL/GenBank/DDBJ whole genome shotgun (WGS) entry which is preliminary data.</text>
</comment>
<dbReference type="InterPro" id="IPR036322">
    <property type="entry name" value="WD40_repeat_dom_sf"/>
</dbReference>
<keyword evidence="2" id="KW-0690">Ribosome biogenesis</keyword>
<dbReference type="PROSITE" id="PS50082">
    <property type="entry name" value="WD_REPEATS_2"/>
    <property type="match status" value="2"/>
</dbReference>
<evidence type="ECO:0000256" key="3">
    <source>
        <dbReference type="ARBA" id="ARBA00022552"/>
    </source>
</evidence>
<dbReference type="PANTHER" id="PTHR44215">
    <property type="entry name" value="WD REPEAT-CONTAINING PROTEIN 75"/>
    <property type="match status" value="1"/>
</dbReference>
<dbReference type="SMART" id="SM00320">
    <property type="entry name" value="WD40"/>
    <property type="match status" value="4"/>
</dbReference>
<comment type="subcellular location">
    <subcellularLocation>
        <location evidence="1">Nucleus</location>
        <location evidence="1">Nucleolus</location>
    </subcellularLocation>
</comment>